<sequence>MTEGVKGVYKGEPSTSPAQLHPRIPLWVQTTSYQRRETTLSRPPLVDLAAGSNRPPTTPRTHLTRFGSQTPPLQTSPPPTRKSSSLVRLSTLAARGPPRPLLITSLDLTHLERSSSHRGITR</sequence>
<dbReference type="EMBL" id="LK052941">
    <property type="protein sequence ID" value="CDR42269.1"/>
    <property type="molecule type" value="Genomic_DNA"/>
</dbReference>
<reference evidence="2" key="1">
    <citation type="journal article" date="2014" name="Genome Announc.">
        <title>Draft genome sequence of Rhodosporidium toruloides CECT1137, an oleaginous yeast of biotechnological interest.</title>
        <authorList>
            <person name="Morin N."/>
            <person name="Calcas X."/>
            <person name="Devillers H."/>
            <person name="Durrens P."/>
            <person name="Sherman D.J."/>
            <person name="Nicaud J.-M."/>
            <person name="Neuveglise C."/>
        </authorList>
    </citation>
    <scope>NUCLEOTIDE SEQUENCE</scope>
    <source>
        <strain evidence="2">CECT1137</strain>
    </source>
</reference>
<evidence type="ECO:0000256" key="1">
    <source>
        <dbReference type="SAM" id="MobiDB-lite"/>
    </source>
</evidence>
<protein>
    <submittedName>
        <fullName evidence="2">RHTO0S06e12024g1_1</fullName>
    </submittedName>
</protein>
<proteinExistence type="predicted"/>
<name>A0A061AXI3_RHOTO</name>
<accession>A0A061AXI3</accession>
<gene>
    <name evidence="2" type="ORF">RHTO0S_06e12024g</name>
</gene>
<dbReference type="AlphaFoldDB" id="A0A061AXI3"/>
<organism evidence="2">
    <name type="scientific">Rhodotorula toruloides</name>
    <name type="common">Yeast</name>
    <name type="synonym">Rhodosporidium toruloides</name>
    <dbReference type="NCBI Taxonomy" id="5286"/>
    <lineage>
        <taxon>Eukaryota</taxon>
        <taxon>Fungi</taxon>
        <taxon>Dikarya</taxon>
        <taxon>Basidiomycota</taxon>
        <taxon>Pucciniomycotina</taxon>
        <taxon>Microbotryomycetes</taxon>
        <taxon>Sporidiobolales</taxon>
        <taxon>Sporidiobolaceae</taxon>
        <taxon>Rhodotorula</taxon>
    </lineage>
</organism>
<evidence type="ECO:0000313" key="2">
    <source>
        <dbReference type="EMBL" id="CDR42269.1"/>
    </source>
</evidence>
<feature type="compositionally biased region" description="Low complexity" evidence="1">
    <location>
        <begin position="59"/>
        <end position="73"/>
    </location>
</feature>
<feature type="region of interest" description="Disordered" evidence="1">
    <location>
        <begin position="1"/>
        <end position="85"/>
    </location>
</feature>